<dbReference type="EMBL" id="CAJNOE010000003">
    <property type="protein sequence ID" value="CAF0714364.1"/>
    <property type="molecule type" value="Genomic_DNA"/>
</dbReference>
<gene>
    <name evidence="1" type="ORF">IZO911_LOCUS658</name>
    <name evidence="2" type="ORF">KXQ929_LOCUS27779</name>
</gene>
<accession>A0A813M964</accession>
<dbReference type="AlphaFoldDB" id="A0A813M964"/>
<organism evidence="1 3">
    <name type="scientific">Adineta steineri</name>
    <dbReference type="NCBI Taxonomy" id="433720"/>
    <lineage>
        <taxon>Eukaryota</taxon>
        <taxon>Metazoa</taxon>
        <taxon>Spiralia</taxon>
        <taxon>Gnathifera</taxon>
        <taxon>Rotifera</taxon>
        <taxon>Eurotatoria</taxon>
        <taxon>Bdelloidea</taxon>
        <taxon>Adinetida</taxon>
        <taxon>Adinetidae</taxon>
        <taxon>Adineta</taxon>
    </lineage>
</organism>
<proteinExistence type="predicted"/>
<dbReference type="Proteomes" id="UP000663868">
    <property type="component" value="Unassembled WGS sequence"/>
</dbReference>
<name>A0A813M964_9BILA</name>
<protein>
    <submittedName>
        <fullName evidence="1">Uncharacterized protein</fullName>
    </submittedName>
</protein>
<reference evidence="1" key="1">
    <citation type="submission" date="2021-02" db="EMBL/GenBank/DDBJ databases">
        <authorList>
            <person name="Nowell W R."/>
        </authorList>
    </citation>
    <scope>NUCLEOTIDE SEQUENCE</scope>
</reference>
<comment type="caution">
    <text evidence="1">The sequence shown here is derived from an EMBL/GenBank/DDBJ whole genome shotgun (WGS) entry which is preliminary data.</text>
</comment>
<dbReference type="Proteomes" id="UP000663860">
    <property type="component" value="Unassembled WGS sequence"/>
</dbReference>
<sequence>MSDRRQRIYTVLNKCATMIDETSNLLNSSINTSNIDPLLGVTNMCLSSLENPSASKARLHQLLSQVEKEFEAVLLENIALRKELERYGGLNNNNNNAHVTTTTLTASGDHEVHIRKYALGENKDDEDEDNEMNTKIIPSLLLALQGDDVLSCADWLQRDQIVLAS</sequence>
<evidence type="ECO:0000313" key="1">
    <source>
        <dbReference type="EMBL" id="CAF0714364.1"/>
    </source>
</evidence>
<evidence type="ECO:0000313" key="3">
    <source>
        <dbReference type="Proteomes" id="UP000663860"/>
    </source>
</evidence>
<dbReference type="EMBL" id="CAJOBB010002666">
    <property type="protein sequence ID" value="CAF3988804.1"/>
    <property type="molecule type" value="Genomic_DNA"/>
</dbReference>
<evidence type="ECO:0000313" key="2">
    <source>
        <dbReference type="EMBL" id="CAF3988804.1"/>
    </source>
</evidence>